<evidence type="ECO:0000259" key="1">
    <source>
        <dbReference type="Pfam" id="PF09722"/>
    </source>
</evidence>
<dbReference type="RefSeq" id="WP_126719775.1">
    <property type="nucleotide sequence ID" value="NZ_RWJF01000001.1"/>
</dbReference>
<dbReference type="AlphaFoldDB" id="A0A3R9WRV2"/>
<comment type="caution">
    <text evidence="3">The sequence shown here is derived from an EMBL/GenBank/DDBJ whole genome shotgun (WGS) entry which is preliminary data.</text>
</comment>
<gene>
    <name evidence="3" type="ORF">HMF7854_14060</name>
</gene>
<dbReference type="Pfam" id="PF20432">
    <property type="entry name" value="Xre-like-HTH"/>
    <property type="match status" value="1"/>
</dbReference>
<dbReference type="NCBIfam" id="TIGR02293">
    <property type="entry name" value="TAS_TIGR02293"/>
    <property type="match status" value="1"/>
</dbReference>
<proteinExistence type="predicted"/>
<feature type="domain" description="Antitoxin Xre-like helix-turn-helix" evidence="2">
    <location>
        <begin position="18"/>
        <end position="78"/>
    </location>
</feature>
<dbReference type="InterPro" id="IPR011979">
    <property type="entry name" value="Antitox_Xre"/>
</dbReference>
<evidence type="ECO:0000313" key="3">
    <source>
        <dbReference type="EMBL" id="RST31835.1"/>
    </source>
</evidence>
<sequence>MATSLSLEDLPQAATPARARAIEQGLPVKMLRVLMRTYELGPAELSRMIAPRRTLERRLQSNERLTAEESDRLARLMRVLDLAESIFDDRASAVGWLSAPKRAFDEAAAFDLLKTEAGGRVVEDQLLRLKHGFFA</sequence>
<dbReference type="OrthoDB" id="5918037at2"/>
<dbReference type="InterPro" id="IPR046847">
    <property type="entry name" value="Xre-like_HTH"/>
</dbReference>
<dbReference type="Proteomes" id="UP000274661">
    <property type="component" value="Unassembled WGS sequence"/>
</dbReference>
<organism evidence="3 4">
    <name type="scientific">Sphingomonas ginkgonis</name>
    <dbReference type="NCBI Taxonomy" id="2315330"/>
    <lineage>
        <taxon>Bacteria</taxon>
        <taxon>Pseudomonadati</taxon>
        <taxon>Pseudomonadota</taxon>
        <taxon>Alphaproteobacteria</taxon>
        <taxon>Sphingomonadales</taxon>
        <taxon>Sphingomonadaceae</taxon>
        <taxon>Sphingomonas</taxon>
    </lineage>
</organism>
<dbReference type="GO" id="GO:0003677">
    <property type="term" value="F:DNA binding"/>
    <property type="evidence" value="ECO:0007669"/>
    <property type="project" value="InterPro"/>
</dbReference>
<dbReference type="EMBL" id="RWJF01000001">
    <property type="protein sequence ID" value="RST31835.1"/>
    <property type="molecule type" value="Genomic_DNA"/>
</dbReference>
<dbReference type="Pfam" id="PF09722">
    <property type="entry name" value="Xre_MbcA_ParS_C"/>
    <property type="match status" value="1"/>
</dbReference>
<reference evidence="3 4" key="1">
    <citation type="submission" date="2018-12" db="EMBL/GenBank/DDBJ databases">
        <title>Sphingomonas sp. HMF7854 Genome sequencing and assembly.</title>
        <authorList>
            <person name="Cha I."/>
            <person name="Kang H."/>
            <person name="Kim H."/>
            <person name="Kang J."/>
            <person name="Joh K."/>
        </authorList>
    </citation>
    <scope>NUCLEOTIDE SEQUENCE [LARGE SCALE GENOMIC DNA]</scope>
    <source>
        <strain evidence="3 4">HMF7854</strain>
    </source>
</reference>
<evidence type="ECO:0000313" key="4">
    <source>
        <dbReference type="Proteomes" id="UP000274661"/>
    </source>
</evidence>
<name>A0A3R9WRV2_9SPHN</name>
<evidence type="ECO:0000259" key="2">
    <source>
        <dbReference type="Pfam" id="PF20432"/>
    </source>
</evidence>
<protein>
    <submittedName>
        <fullName evidence="3">DUF2384 domain-containing protein</fullName>
    </submittedName>
</protein>
<feature type="domain" description="Antitoxin Xre/MbcA/ParS-like toxin-binding" evidence="1">
    <location>
        <begin position="83"/>
        <end position="132"/>
    </location>
</feature>
<keyword evidence="4" id="KW-1185">Reference proteome</keyword>
<dbReference type="InterPro" id="IPR024467">
    <property type="entry name" value="Xre/MbcA/ParS-like_toxin-bd"/>
</dbReference>
<accession>A0A3R9WRV2</accession>